<organism evidence="3 4">
    <name type="scientific">Phomopsis amygdali</name>
    <name type="common">Fusicoccum amygdali</name>
    <dbReference type="NCBI Taxonomy" id="1214568"/>
    <lineage>
        <taxon>Eukaryota</taxon>
        <taxon>Fungi</taxon>
        <taxon>Dikarya</taxon>
        <taxon>Ascomycota</taxon>
        <taxon>Pezizomycotina</taxon>
        <taxon>Sordariomycetes</taxon>
        <taxon>Sordariomycetidae</taxon>
        <taxon>Diaporthales</taxon>
        <taxon>Diaporthaceae</taxon>
        <taxon>Diaporthe</taxon>
    </lineage>
</organism>
<accession>A0AAD9VX44</accession>
<feature type="transmembrane region" description="Helical" evidence="2">
    <location>
        <begin position="84"/>
        <end position="106"/>
    </location>
</feature>
<evidence type="ECO:0008006" key="5">
    <source>
        <dbReference type="Google" id="ProtNLM"/>
    </source>
</evidence>
<comment type="caution">
    <text evidence="3">The sequence shown here is derived from an EMBL/GenBank/DDBJ whole genome shotgun (WGS) entry which is preliminary data.</text>
</comment>
<evidence type="ECO:0000256" key="2">
    <source>
        <dbReference type="SAM" id="Phobius"/>
    </source>
</evidence>
<name>A0AAD9VX44_PHOAM</name>
<feature type="region of interest" description="Disordered" evidence="1">
    <location>
        <begin position="206"/>
        <end position="300"/>
    </location>
</feature>
<gene>
    <name evidence="3" type="ORF">N8I77_012839</name>
</gene>
<sequence>MNNSKYSSHRPSGREHMPLYPRGFIALRVVQLILALVILGLCAYSLTLISFSGNALSLFAAVATLIITVYCIVAHFGPAVTYNYWAILALDIFGIVFWIASFALLASQVAPWMDGVTICDYDYDCATYALVGTELIVAACLCAAAGLGGVEFILFIVSLAIHSVMMHRHRSAGLHNRPVSPQFGTQGAFPTAGPVQAEKAQPAHNVFPQPQYAGSHHTAVATPSPVQGQQMYQPPPVPSPGAVAQPNPYNPQQQQSLIQPQHTGAKFGAGQVPGPHVGSYEAQGQPVGHQQQYHPALGPN</sequence>
<protein>
    <recommendedName>
        <fullName evidence="5">MARVEL domain-containing protein</fullName>
    </recommendedName>
</protein>
<evidence type="ECO:0000256" key="1">
    <source>
        <dbReference type="SAM" id="MobiDB-lite"/>
    </source>
</evidence>
<feature type="compositionally biased region" description="Low complexity" evidence="1">
    <location>
        <begin position="245"/>
        <end position="261"/>
    </location>
</feature>
<dbReference type="PANTHER" id="PTHR37451:SF4">
    <property type="entry name" value="MARVEL DOMAIN-CONTAINING PROTEIN"/>
    <property type="match status" value="1"/>
</dbReference>
<feature type="transmembrane region" description="Helical" evidence="2">
    <location>
        <begin position="25"/>
        <end position="49"/>
    </location>
</feature>
<dbReference type="AlphaFoldDB" id="A0AAD9VX44"/>
<dbReference type="Proteomes" id="UP001265746">
    <property type="component" value="Unassembled WGS sequence"/>
</dbReference>
<keyword evidence="4" id="KW-1185">Reference proteome</keyword>
<keyword evidence="2" id="KW-0472">Membrane</keyword>
<dbReference type="PANTHER" id="PTHR37451">
    <property type="entry name" value="MARVEL DOMAIN"/>
    <property type="match status" value="1"/>
</dbReference>
<reference evidence="3" key="1">
    <citation type="submission" date="2023-06" db="EMBL/GenBank/DDBJ databases">
        <authorList>
            <person name="Noh H."/>
        </authorList>
    </citation>
    <scope>NUCLEOTIDE SEQUENCE</scope>
    <source>
        <strain evidence="3">DUCC20226</strain>
    </source>
</reference>
<feature type="transmembrane region" description="Helical" evidence="2">
    <location>
        <begin position="136"/>
        <end position="161"/>
    </location>
</feature>
<evidence type="ECO:0000313" key="4">
    <source>
        <dbReference type="Proteomes" id="UP001265746"/>
    </source>
</evidence>
<keyword evidence="2" id="KW-0812">Transmembrane</keyword>
<keyword evidence="2" id="KW-1133">Transmembrane helix</keyword>
<evidence type="ECO:0000313" key="3">
    <source>
        <dbReference type="EMBL" id="KAK2596960.1"/>
    </source>
</evidence>
<feature type="transmembrane region" description="Helical" evidence="2">
    <location>
        <begin position="55"/>
        <end position="77"/>
    </location>
</feature>
<dbReference type="EMBL" id="JAUJFL010000010">
    <property type="protein sequence ID" value="KAK2596960.1"/>
    <property type="molecule type" value="Genomic_DNA"/>
</dbReference>
<proteinExistence type="predicted"/>